<dbReference type="PATRIC" id="fig|1653479.3.peg.99"/>
<feature type="domain" description="HIT" evidence="4">
    <location>
        <begin position="8"/>
        <end position="116"/>
    </location>
</feature>
<reference evidence="6" key="2">
    <citation type="submission" date="2016-04" db="EMBL/GenBank/DDBJ databases">
        <title>Complete Genome and Plasmid Sequences for Rhodococcus fascians D188 and Draft Sequences for Rhodococcus spp. Isolates PBTS 1 and PBTS 2.</title>
        <authorList>
            <person name="Stamer R."/>
            <person name="Vereecke D."/>
            <person name="Zhang Y."/>
            <person name="Schilkey F."/>
            <person name="Devitt N."/>
            <person name="Randall J."/>
        </authorList>
    </citation>
    <scope>NUCLEOTIDE SEQUENCE [LARGE SCALE GENOMIC DNA]</scope>
    <source>
        <strain evidence="6">PBTS2</strain>
    </source>
</reference>
<name>A0A143QF03_RHOFA</name>
<dbReference type="PROSITE" id="PS51084">
    <property type="entry name" value="HIT_2"/>
    <property type="match status" value="1"/>
</dbReference>
<keyword evidence="6" id="KW-1185">Reference proteome</keyword>
<accession>A0A143QF03</accession>
<dbReference type="CDD" id="cd01277">
    <property type="entry name" value="HINT_subgroup"/>
    <property type="match status" value="1"/>
</dbReference>
<dbReference type="SUPFAM" id="SSF54197">
    <property type="entry name" value="HIT-like"/>
    <property type="match status" value="1"/>
</dbReference>
<dbReference type="InterPro" id="IPR019808">
    <property type="entry name" value="Histidine_triad_CS"/>
</dbReference>
<dbReference type="EMBL" id="CP015220">
    <property type="protein sequence ID" value="AMY21426.1"/>
    <property type="molecule type" value="Genomic_DNA"/>
</dbReference>
<dbReference type="InterPro" id="IPR011146">
    <property type="entry name" value="HIT-like"/>
</dbReference>
<dbReference type="PROSITE" id="PS00892">
    <property type="entry name" value="HIT_1"/>
    <property type="match status" value="1"/>
</dbReference>
<dbReference type="PANTHER" id="PTHR46648">
    <property type="entry name" value="HIT FAMILY PROTEIN 1"/>
    <property type="match status" value="1"/>
</dbReference>
<dbReference type="KEGG" id="rhs:A3Q41_00098"/>
<evidence type="ECO:0000313" key="5">
    <source>
        <dbReference type="EMBL" id="AMY21426.1"/>
    </source>
</evidence>
<dbReference type="InterPro" id="IPR036265">
    <property type="entry name" value="HIT-like_sf"/>
</dbReference>
<reference evidence="5 6" key="1">
    <citation type="journal article" date="2016" name="Genome Announc.">
        <title>Complete Genome and Plasmid Sequences for Rhodococcus fascians D188 and Draft Sequences for Rhodococcus Isolates PBTS 1 and PBTS 2.</title>
        <authorList>
            <person name="Stamler R.A."/>
            <person name="Vereecke D."/>
            <person name="Zhang Y."/>
            <person name="Schilkey F."/>
            <person name="Devitt N."/>
            <person name="Randall J.J."/>
        </authorList>
    </citation>
    <scope>NUCLEOTIDE SEQUENCE [LARGE SCALE GENOMIC DNA]</scope>
    <source>
        <strain evidence="5 6">PBTS2</strain>
    </source>
</reference>
<sequence>MTIVESCIFCAIVAGDAPAHRVFENEHTVAFLDIRPIGRGHVLVVPREHSADLTSTGPDTAAEVFRVGHTLARAVRESDLRADGANLVINDGVAAFQTVFHLHLHVVPRWDRDRLKFAAGFVTRRLREPERVAEAIRSGMARVAGEQTS</sequence>
<evidence type="ECO:0000256" key="2">
    <source>
        <dbReference type="PIRSR" id="PIRSR601310-3"/>
    </source>
</evidence>
<feature type="short sequence motif" description="Histidine triad motif" evidence="2 3">
    <location>
        <begin position="101"/>
        <end position="105"/>
    </location>
</feature>
<dbReference type="PANTHER" id="PTHR46648:SF1">
    <property type="entry name" value="ADENOSINE 5'-MONOPHOSPHORAMIDASE HNT1"/>
    <property type="match status" value="1"/>
</dbReference>
<dbReference type="AlphaFoldDB" id="A0A143QF03"/>
<feature type="active site" description="Tele-AMP-histidine intermediate" evidence="1">
    <location>
        <position position="103"/>
    </location>
</feature>
<dbReference type="InterPro" id="IPR039384">
    <property type="entry name" value="HINT"/>
</dbReference>
<dbReference type="InterPro" id="IPR001310">
    <property type="entry name" value="Histidine_triad_HIT"/>
</dbReference>
<dbReference type="GO" id="GO:0003824">
    <property type="term" value="F:catalytic activity"/>
    <property type="evidence" value="ECO:0007669"/>
    <property type="project" value="InterPro"/>
</dbReference>
<protein>
    <submittedName>
        <fullName evidence="5">Putative HIT-like protein</fullName>
    </submittedName>
</protein>
<dbReference type="Gene3D" id="3.30.428.10">
    <property type="entry name" value="HIT-like"/>
    <property type="match status" value="1"/>
</dbReference>
<dbReference type="Proteomes" id="UP000076038">
    <property type="component" value="Chromosome"/>
</dbReference>
<evidence type="ECO:0000313" key="6">
    <source>
        <dbReference type="Proteomes" id="UP000076038"/>
    </source>
</evidence>
<dbReference type="PRINTS" id="PR00332">
    <property type="entry name" value="HISTRIAD"/>
</dbReference>
<evidence type="ECO:0000256" key="1">
    <source>
        <dbReference type="PIRSR" id="PIRSR601310-1"/>
    </source>
</evidence>
<dbReference type="Pfam" id="PF01230">
    <property type="entry name" value="HIT"/>
    <property type="match status" value="1"/>
</dbReference>
<evidence type="ECO:0000259" key="4">
    <source>
        <dbReference type="PROSITE" id="PS51084"/>
    </source>
</evidence>
<evidence type="ECO:0000256" key="3">
    <source>
        <dbReference type="PROSITE-ProRule" id="PRU00464"/>
    </source>
</evidence>
<gene>
    <name evidence="5" type="ORF">A3Q41_00098</name>
</gene>
<organism evidence="5 6">
    <name type="scientific">Rhodococcoides fascians</name>
    <name type="common">Rhodococcus fascians</name>
    <dbReference type="NCBI Taxonomy" id="1828"/>
    <lineage>
        <taxon>Bacteria</taxon>
        <taxon>Bacillati</taxon>
        <taxon>Actinomycetota</taxon>
        <taxon>Actinomycetes</taxon>
        <taxon>Mycobacteriales</taxon>
        <taxon>Nocardiaceae</taxon>
        <taxon>Rhodococcoides</taxon>
    </lineage>
</organism>
<proteinExistence type="predicted"/>
<dbReference type="GO" id="GO:0009117">
    <property type="term" value="P:nucleotide metabolic process"/>
    <property type="evidence" value="ECO:0007669"/>
    <property type="project" value="TreeGrafter"/>
</dbReference>